<dbReference type="Proteomes" id="UP000076738">
    <property type="component" value="Unassembled WGS sequence"/>
</dbReference>
<dbReference type="AlphaFoldDB" id="A0A167NW97"/>
<reference evidence="2 3" key="1">
    <citation type="journal article" date="2016" name="Mol. Biol. Evol.">
        <title>Comparative Genomics of Early-Diverging Mushroom-Forming Fungi Provides Insights into the Origins of Lignocellulose Decay Capabilities.</title>
        <authorList>
            <person name="Nagy L.G."/>
            <person name="Riley R."/>
            <person name="Tritt A."/>
            <person name="Adam C."/>
            <person name="Daum C."/>
            <person name="Floudas D."/>
            <person name="Sun H."/>
            <person name="Yadav J.S."/>
            <person name="Pangilinan J."/>
            <person name="Larsson K.H."/>
            <person name="Matsuura K."/>
            <person name="Barry K."/>
            <person name="Labutti K."/>
            <person name="Kuo R."/>
            <person name="Ohm R.A."/>
            <person name="Bhattacharya S.S."/>
            <person name="Shirouzu T."/>
            <person name="Yoshinaga Y."/>
            <person name="Martin F.M."/>
            <person name="Grigoriev I.V."/>
            <person name="Hibbett D.S."/>
        </authorList>
    </citation>
    <scope>NUCLEOTIDE SEQUENCE [LARGE SCALE GENOMIC DNA]</scope>
    <source>
        <strain evidence="2 3">TUFC12733</strain>
    </source>
</reference>
<accession>A0A167NW97</accession>
<evidence type="ECO:0000313" key="3">
    <source>
        <dbReference type="Proteomes" id="UP000076738"/>
    </source>
</evidence>
<feature type="compositionally biased region" description="Acidic residues" evidence="1">
    <location>
        <begin position="383"/>
        <end position="398"/>
    </location>
</feature>
<sequence length="411" mass="46242">MDVQAVAHGKRLFIFLDGGRGLLKISLNLQGEIMMLPRHNYDTLITNNRHVKRGSAGLAYQIPPEFFNNTRGGTEKSTMFRPMLSLVGRHTVFTVADSNNMCKFKVFVCTTPGDRLTPDDLLWRTKTEYTAFSNILHGTEYGPALHFDGIDVFTRNLRQWRAAVQSSSGSAKKPIVKFISDNNLCFNGFGEWMANDLCAILSTDPRMPIKYFCGVRNNKAWDGLEAWLRKIANEDYVAKFITDCFPISNNDWKHKACVGLVDFATSKAVTQLPSDPTPIPTHTSNTAMRGRIQVVHTGSPGRPAKSRKSAAALKKEAHAAEVRHDQMLAGVLASPGLSMEESGSIQQSWNQTLGAKPANFDNILLRPKDRVERLLSRGKHGEEDDDLWGIDWEDGYSDWEDSDREYKWWDE</sequence>
<protein>
    <submittedName>
        <fullName evidence="2">Uncharacterized protein</fullName>
    </submittedName>
</protein>
<proteinExistence type="predicted"/>
<name>A0A167NW97_CALVF</name>
<evidence type="ECO:0000313" key="2">
    <source>
        <dbReference type="EMBL" id="KZO98152.1"/>
    </source>
</evidence>
<keyword evidence="3" id="KW-1185">Reference proteome</keyword>
<feature type="region of interest" description="Disordered" evidence="1">
    <location>
        <begin position="376"/>
        <end position="398"/>
    </location>
</feature>
<dbReference type="EMBL" id="KV417277">
    <property type="protein sequence ID" value="KZO98152.1"/>
    <property type="molecule type" value="Genomic_DNA"/>
</dbReference>
<evidence type="ECO:0000256" key="1">
    <source>
        <dbReference type="SAM" id="MobiDB-lite"/>
    </source>
</evidence>
<gene>
    <name evidence="2" type="ORF">CALVIDRAFT_526417</name>
</gene>
<organism evidence="2 3">
    <name type="scientific">Calocera viscosa (strain TUFC12733)</name>
    <dbReference type="NCBI Taxonomy" id="1330018"/>
    <lineage>
        <taxon>Eukaryota</taxon>
        <taxon>Fungi</taxon>
        <taxon>Dikarya</taxon>
        <taxon>Basidiomycota</taxon>
        <taxon>Agaricomycotina</taxon>
        <taxon>Dacrymycetes</taxon>
        <taxon>Dacrymycetales</taxon>
        <taxon>Dacrymycetaceae</taxon>
        <taxon>Calocera</taxon>
    </lineage>
</organism>